<dbReference type="SMART" id="SM00283">
    <property type="entry name" value="MA"/>
    <property type="match status" value="1"/>
</dbReference>
<keyword evidence="3" id="KW-0812">Transmembrane</keyword>
<accession>A0ABS7JN25</accession>
<evidence type="ECO:0000259" key="4">
    <source>
        <dbReference type="PROSITE" id="PS50111"/>
    </source>
</evidence>
<dbReference type="PANTHER" id="PTHR32089:SF112">
    <property type="entry name" value="LYSOZYME-LIKE PROTEIN-RELATED"/>
    <property type="match status" value="1"/>
</dbReference>
<proteinExistence type="predicted"/>
<feature type="domain" description="Methyl-accepting transducer" evidence="4">
    <location>
        <begin position="447"/>
        <end position="641"/>
    </location>
</feature>
<organism evidence="5 6">
    <name type="scientific">Helicobacter turcicus</name>
    <dbReference type="NCBI Taxonomy" id="2867412"/>
    <lineage>
        <taxon>Bacteria</taxon>
        <taxon>Pseudomonadati</taxon>
        <taxon>Campylobacterota</taxon>
        <taxon>Epsilonproteobacteria</taxon>
        <taxon>Campylobacterales</taxon>
        <taxon>Helicobacteraceae</taxon>
        <taxon>Helicobacter</taxon>
    </lineage>
</organism>
<dbReference type="Gene3D" id="3.30.450.20">
    <property type="entry name" value="PAS domain"/>
    <property type="match status" value="2"/>
</dbReference>
<evidence type="ECO:0000256" key="3">
    <source>
        <dbReference type="SAM" id="Phobius"/>
    </source>
</evidence>
<comment type="caution">
    <text evidence="5">The sequence shown here is derived from an EMBL/GenBank/DDBJ whole genome shotgun (WGS) entry which is preliminary data.</text>
</comment>
<dbReference type="InterPro" id="IPR004089">
    <property type="entry name" value="MCPsignal_dom"/>
</dbReference>
<gene>
    <name evidence="5" type="ORF">K4G57_04905</name>
</gene>
<feature type="transmembrane region" description="Helical" evidence="3">
    <location>
        <begin position="272"/>
        <end position="291"/>
    </location>
</feature>
<sequence length="641" mass="71535">MTLKTKVTLVVSLVSIVGFTIFGVWQYLNVKEVQLEISYRDYQGKIDSALLVLDSYLLEKQQIINGLSKQITKHLHDEERITNELELSEIVGGFNLMYFGVESTGRMLRSNRNNVYPSSGYDPRKRSWFSITKEKQQNIILSDAWMQASKKIPVFGFSAPIFMDNTFYGVVSGDIALKPLNAYIKKLFEKETAIAYAVDSQQNIVVSPNENEIFTQNEISKFLIAQKDSNRFFTLGDKLGVCKINTQTNWKFCLLEDKNILYQPINAMISSLIIKMLIFAVFLIVIINIAMSKLLSGVNPIKNSILEFFDYLNGKTQTINPCKIKTNDELGTLAKALNENILITKKNLEFERACVESSIVVLENMQNGNFSSINEKETNNAQLNMLKNHTNSTILAVKESLETITKILEVFQGNDFTYKANLENKQGAFYQTLSGINNLGSYIQEMLQEQSSTADKLNTSYKSLQNIVAQVKESSQSQSLSAQQSAQAISAMTDSIQNTASRSEEITQQANNIRGVVGTIKDIADQTNLLALNAAIEAARAGEHGRGFAVVADEVRKLAESTQKSLGEIEANINLLAQSMNEISSAIQEQTGGITQINESIQLLEDKIQESKHVIDSCEQVSLEVGSFADNIKAHLQSKKF</sequence>
<keyword evidence="1 2" id="KW-0807">Transducer</keyword>
<reference evidence="5 6" key="1">
    <citation type="submission" date="2021-08" db="EMBL/GenBank/DDBJ databases">
        <title>Helicobacter spp. isolated from feces of Anatolian Ground Squirrel (Spermophilus xanthoprymnus) in Turkey.</title>
        <authorList>
            <person name="Aydin F."/>
            <person name="Abay S."/>
            <person name="Kayman T."/>
            <person name="Karakaya E."/>
            <person name="Saticioglu I.B."/>
        </authorList>
    </citation>
    <scope>NUCLEOTIDE SEQUENCE [LARGE SCALE GENOMIC DNA]</scope>
    <source>
        <strain evidence="5 6">Faydin-H70</strain>
    </source>
</reference>
<evidence type="ECO:0000256" key="2">
    <source>
        <dbReference type="PROSITE-ProRule" id="PRU00284"/>
    </source>
</evidence>
<keyword evidence="6" id="KW-1185">Reference proteome</keyword>
<dbReference type="PANTHER" id="PTHR32089">
    <property type="entry name" value="METHYL-ACCEPTING CHEMOTAXIS PROTEIN MCPB"/>
    <property type="match status" value="1"/>
</dbReference>
<dbReference type="Pfam" id="PF22673">
    <property type="entry name" value="MCP-like_PDC_1"/>
    <property type="match status" value="1"/>
</dbReference>
<protein>
    <recommendedName>
        <fullName evidence="4">Methyl-accepting transducer domain-containing protein</fullName>
    </recommendedName>
</protein>
<dbReference type="Pfam" id="PF00015">
    <property type="entry name" value="MCPsignal"/>
    <property type="match status" value="1"/>
</dbReference>
<name>A0ABS7JN25_9HELI</name>
<keyword evidence="3" id="KW-0472">Membrane</keyword>
<evidence type="ECO:0000313" key="5">
    <source>
        <dbReference type="EMBL" id="MBX7490803.1"/>
    </source>
</evidence>
<dbReference type="PROSITE" id="PS50111">
    <property type="entry name" value="CHEMOTAXIS_TRANSDUC_2"/>
    <property type="match status" value="1"/>
</dbReference>
<dbReference type="EMBL" id="JAIGYQ010000005">
    <property type="protein sequence ID" value="MBX7490803.1"/>
    <property type="molecule type" value="Genomic_DNA"/>
</dbReference>
<keyword evidence="3" id="KW-1133">Transmembrane helix</keyword>
<evidence type="ECO:0000256" key="1">
    <source>
        <dbReference type="ARBA" id="ARBA00023224"/>
    </source>
</evidence>
<dbReference type="SUPFAM" id="SSF58104">
    <property type="entry name" value="Methyl-accepting chemotaxis protein (MCP) signaling domain"/>
    <property type="match status" value="1"/>
</dbReference>
<dbReference type="Gene3D" id="1.10.287.950">
    <property type="entry name" value="Methyl-accepting chemotaxis protein"/>
    <property type="match status" value="1"/>
</dbReference>
<dbReference type="RefSeq" id="WP_221531995.1">
    <property type="nucleotide sequence ID" value="NZ_JAIGYP010000005.1"/>
</dbReference>
<dbReference type="Proteomes" id="UP000700059">
    <property type="component" value="Unassembled WGS sequence"/>
</dbReference>
<evidence type="ECO:0000313" key="6">
    <source>
        <dbReference type="Proteomes" id="UP000700059"/>
    </source>
</evidence>
<feature type="transmembrane region" description="Helical" evidence="3">
    <location>
        <begin position="7"/>
        <end position="28"/>
    </location>
</feature>